<dbReference type="SUPFAM" id="SSF74650">
    <property type="entry name" value="Galactose mutarotase-like"/>
    <property type="match status" value="1"/>
</dbReference>
<keyword evidence="2" id="KW-1185">Reference proteome</keyword>
<comment type="caution">
    <text evidence="1">The sequence shown here is derived from an EMBL/GenBank/DDBJ whole genome shotgun (WGS) entry which is preliminary data.</text>
</comment>
<dbReference type="InterPro" id="IPR037481">
    <property type="entry name" value="LacX"/>
</dbReference>
<protein>
    <submittedName>
        <fullName evidence="1">Aldose 1-epimerase family protein</fullName>
    </submittedName>
</protein>
<dbReference type="CDD" id="cd09024">
    <property type="entry name" value="Aldose_epim_lacX"/>
    <property type="match status" value="1"/>
</dbReference>
<dbReference type="InterPro" id="IPR011013">
    <property type="entry name" value="Gal_mutarotase_sf_dom"/>
</dbReference>
<dbReference type="EMBL" id="JACOQH010000005">
    <property type="protein sequence ID" value="MBC5753966.1"/>
    <property type="molecule type" value="Genomic_DNA"/>
</dbReference>
<dbReference type="Proteomes" id="UP000621540">
    <property type="component" value="Unassembled WGS sequence"/>
</dbReference>
<reference evidence="1 2" key="1">
    <citation type="submission" date="2020-08" db="EMBL/GenBank/DDBJ databases">
        <title>Genome public.</title>
        <authorList>
            <person name="Liu C."/>
            <person name="Sun Q."/>
        </authorList>
    </citation>
    <scope>NUCLEOTIDE SEQUENCE [LARGE SCALE GENOMIC DNA]</scope>
    <source>
        <strain evidence="1 2">BX0805</strain>
    </source>
</reference>
<evidence type="ECO:0000313" key="1">
    <source>
        <dbReference type="EMBL" id="MBC5753966.1"/>
    </source>
</evidence>
<dbReference type="Pfam" id="PF01263">
    <property type="entry name" value="Aldose_epim"/>
    <property type="match status" value="1"/>
</dbReference>
<evidence type="ECO:0000313" key="2">
    <source>
        <dbReference type="Proteomes" id="UP000621540"/>
    </source>
</evidence>
<dbReference type="PANTHER" id="PTHR11122:SF13">
    <property type="entry name" value="GLUCOSE-6-PHOSPHATE 1-EPIMERASE"/>
    <property type="match status" value="1"/>
</dbReference>
<dbReference type="RefSeq" id="WP_186982195.1">
    <property type="nucleotide sequence ID" value="NZ_JACOQH010000005.1"/>
</dbReference>
<dbReference type="PANTHER" id="PTHR11122">
    <property type="entry name" value="APOSPORY-ASSOCIATED PROTEIN C-RELATED"/>
    <property type="match status" value="1"/>
</dbReference>
<proteinExistence type="predicted"/>
<organism evidence="1 2">
    <name type="scientific">Roseburia yibonii</name>
    <dbReference type="NCBI Taxonomy" id="2763063"/>
    <lineage>
        <taxon>Bacteria</taxon>
        <taxon>Bacillati</taxon>
        <taxon>Bacillota</taxon>
        <taxon>Clostridia</taxon>
        <taxon>Lachnospirales</taxon>
        <taxon>Lachnospiraceae</taxon>
        <taxon>Roseburia</taxon>
    </lineage>
</organism>
<dbReference type="InterPro" id="IPR014718">
    <property type="entry name" value="GH-type_carb-bd"/>
</dbReference>
<dbReference type="Gene3D" id="2.70.98.10">
    <property type="match status" value="1"/>
</dbReference>
<accession>A0ABR7IAP2</accession>
<dbReference type="InterPro" id="IPR008183">
    <property type="entry name" value="Aldose_1/G6P_1-epimerase"/>
</dbReference>
<name>A0ABR7IAP2_9FIRM</name>
<sequence length="292" mass="33615">MRYKMKNETLTAEIESFGAELKSIKSNATGVEYMWYGKPEYYKRTSPILFPFVGSLKNQEYTYEGKKYPMTQHGFARDMEFKVTEQKEDELWFLLVSDDSTLEKYPFSFELHIGYRLVGNALKVTWKVVNTNEKEMHFSIGAHSEFNCPLQDESDKTGYGLDFHTGHEVLASRINADGLMLDGKQKIAEDAGKMLFPEGFFDDGVYIVENSQTNRVSLLDPKGREYVTVSSDAPLYGIWSPEKKNAPFVAIEPWYGRCDRATFAGTLEEREWGNHLMPHETFEQSYEIAITE</sequence>
<gene>
    <name evidence="1" type="ORF">H8Z76_07990</name>
</gene>